<evidence type="ECO:0000313" key="10">
    <source>
        <dbReference type="EMBL" id="MQS00521.1"/>
    </source>
</evidence>
<feature type="domain" description="Copper resistance protein D" evidence="8">
    <location>
        <begin position="242"/>
        <end position="335"/>
    </location>
</feature>
<keyword evidence="11" id="KW-1185">Reference proteome</keyword>
<dbReference type="PANTHER" id="PTHR34820:SF4">
    <property type="entry name" value="INNER MEMBRANE PROTEIN YEBZ"/>
    <property type="match status" value="1"/>
</dbReference>
<feature type="transmembrane region" description="Helical" evidence="7">
    <location>
        <begin position="30"/>
        <end position="51"/>
    </location>
</feature>
<feature type="transmembrane region" description="Helical" evidence="7">
    <location>
        <begin position="279"/>
        <end position="301"/>
    </location>
</feature>
<dbReference type="GO" id="GO:0005886">
    <property type="term" value="C:plasma membrane"/>
    <property type="evidence" value="ECO:0007669"/>
    <property type="project" value="UniProtKB-SubCell"/>
</dbReference>
<feature type="transmembrane region" description="Helical" evidence="7">
    <location>
        <begin position="247"/>
        <end position="267"/>
    </location>
</feature>
<dbReference type="EMBL" id="VJYK02000005">
    <property type="protein sequence ID" value="MQS00521.1"/>
    <property type="molecule type" value="Genomic_DNA"/>
</dbReference>
<keyword evidence="5 7" id="KW-0472">Membrane</keyword>
<protein>
    <submittedName>
        <fullName evidence="9">CopD family protein</fullName>
    </submittedName>
</protein>
<dbReference type="PANTHER" id="PTHR34820">
    <property type="entry name" value="INNER MEMBRANE PROTEIN YEBZ"/>
    <property type="match status" value="1"/>
</dbReference>
<evidence type="ECO:0000256" key="7">
    <source>
        <dbReference type="SAM" id="Phobius"/>
    </source>
</evidence>
<dbReference type="OrthoDB" id="4270482at2"/>
<accession>A0A5P0YJY7</accession>
<keyword evidence="3 7" id="KW-0812">Transmembrane</keyword>
<feature type="transmembrane region" description="Helical" evidence="7">
    <location>
        <begin position="322"/>
        <end position="344"/>
    </location>
</feature>
<evidence type="ECO:0000256" key="3">
    <source>
        <dbReference type="ARBA" id="ARBA00022692"/>
    </source>
</evidence>
<feature type="transmembrane region" description="Helical" evidence="7">
    <location>
        <begin position="203"/>
        <end position="227"/>
    </location>
</feature>
<dbReference type="Proteomes" id="UP000517765">
    <property type="component" value="Unassembled WGS sequence"/>
</dbReference>
<dbReference type="RefSeq" id="WP_143646002.1">
    <property type="nucleotide sequence ID" value="NZ_JABJXA010000086.1"/>
</dbReference>
<sequence>MSPIPPTPPADQGSVPVPPGSRPSAGHRGALARVVVAAVLLLAGLAVPLLGPELALDGTGEGTGPGAGPVTWLRTLLFLALAVHVGELFARALTHRLPAGADVPEPPEPSSWSPAAATVGFLSAFGLALIVSTGNMLPSRLADMDLGGLYGSRDGTLALVEVNAFLLAGLLALTRHRALAALPLGAVIVAEALRAHPEVHSPLFGSALTLVHLTCAALWTGGLLHVLRTARRWHDRPTAAAALLGRYSRLALLLFVLITATGLVSTARRLPPENVLGTAYGRVLVAKLLLVAAAVALAFTARRRLRLSPHTPAVLAPARAELLVLVLAVALSALLTAVPIPVFYQPAFWWDWF</sequence>
<dbReference type="AlphaFoldDB" id="A0A5P0YJY7"/>
<name>A0A5P0YJY7_9ACTN</name>
<evidence type="ECO:0000256" key="1">
    <source>
        <dbReference type="ARBA" id="ARBA00004651"/>
    </source>
</evidence>
<evidence type="ECO:0000259" key="8">
    <source>
        <dbReference type="Pfam" id="PF05425"/>
    </source>
</evidence>
<evidence type="ECO:0000256" key="2">
    <source>
        <dbReference type="ARBA" id="ARBA00022475"/>
    </source>
</evidence>
<reference evidence="10 11" key="1">
    <citation type="submission" date="2019-10" db="EMBL/GenBank/DDBJ databases">
        <title>Streptomyces sp. nov., a novel actinobacterium isolated from alkaline environment.</title>
        <authorList>
            <person name="Golinska P."/>
        </authorList>
    </citation>
    <scope>NUCLEOTIDE SEQUENCE [LARGE SCALE GENOMIC DNA]</scope>
    <source>
        <strain evidence="10 11">OF1</strain>
    </source>
</reference>
<dbReference type="InterPro" id="IPR008457">
    <property type="entry name" value="Cu-R_CopD_dom"/>
</dbReference>
<reference evidence="9" key="3">
    <citation type="journal article" name="Syst. Appl. Microbiol.">
        <title>Streptomyces alkaliterrae sp. nov., isolated from an alkaline soil, and emended descriptions of Streptomyces alkaliphilus, Streptomyces calidiresistens and Streptomyces durbertensis.</title>
        <authorList>
            <person name="Swiecimska M."/>
            <person name="Golinska P."/>
            <person name="Nouioui I."/>
            <person name="Wypij M."/>
            <person name="Rai M."/>
            <person name="Sangal V."/>
            <person name="Goodfellow M."/>
        </authorList>
    </citation>
    <scope>NUCLEOTIDE SEQUENCE</scope>
    <source>
        <strain evidence="9">OF8</strain>
    </source>
</reference>
<keyword evidence="2" id="KW-1003">Cell membrane</keyword>
<dbReference type="Pfam" id="PF05425">
    <property type="entry name" value="CopD"/>
    <property type="match status" value="1"/>
</dbReference>
<dbReference type="InterPro" id="IPR032694">
    <property type="entry name" value="CopC/D"/>
</dbReference>
<evidence type="ECO:0000256" key="6">
    <source>
        <dbReference type="SAM" id="MobiDB-lite"/>
    </source>
</evidence>
<feature type="region of interest" description="Disordered" evidence="6">
    <location>
        <begin position="1"/>
        <end position="24"/>
    </location>
</feature>
<feature type="transmembrane region" description="Helical" evidence="7">
    <location>
        <begin position="71"/>
        <end position="94"/>
    </location>
</feature>
<evidence type="ECO:0000313" key="12">
    <source>
        <dbReference type="Proteomes" id="UP000517765"/>
    </source>
</evidence>
<feature type="transmembrane region" description="Helical" evidence="7">
    <location>
        <begin position="180"/>
        <end position="197"/>
    </location>
</feature>
<comment type="caution">
    <text evidence="10">The sequence shown here is derived from an EMBL/GenBank/DDBJ whole genome shotgun (WGS) entry which is preliminary data.</text>
</comment>
<evidence type="ECO:0000313" key="9">
    <source>
        <dbReference type="EMBL" id="MBB1260228.1"/>
    </source>
</evidence>
<keyword evidence="4 7" id="KW-1133">Transmembrane helix</keyword>
<proteinExistence type="predicted"/>
<comment type="subcellular location">
    <subcellularLocation>
        <location evidence="1">Cell membrane</location>
        <topology evidence="1">Multi-pass membrane protein</topology>
    </subcellularLocation>
</comment>
<reference evidence="12" key="2">
    <citation type="submission" date="2020-05" db="EMBL/GenBank/DDBJ databases">
        <title>Classification of alakaliphilic streptomycetes isolated from an alkaline soil next to Lonar Crater, India and a proposal for the recognition of Streptomyces alkaliterrae sp. nov.</title>
        <authorList>
            <person name="Golinska P."/>
        </authorList>
    </citation>
    <scope>NUCLEOTIDE SEQUENCE [LARGE SCALE GENOMIC DNA]</scope>
    <source>
        <strain evidence="12">OF8</strain>
    </source>
</reference>
<organism evidence="10 11">
    <name type="scientific">Streptomyces alkaliterrae</name>
    <dbReference type="NCBI Taxonomy" id="2213162"/>
    <lineage>
        <taxon>Bacteria</taxon>
        <taxon>Bacillati</taxon>
        <taxon>Actinomycetota</taxon>
        <taxon>Actinomycetes</taxon>
        <taxon>Kitasatosporales</taxon>
        <taxon>Streptomycetaceae</taxon>
        <taxon>Streptomyces</taxon>
    </lineage>
</organism>
<evidence type="ECO:0000313" key="11">
    <source>
        <dbReference type="Proteomes" id="UP000320857"/>
    </source>
</evidence>
<feature type="transmembrane region" description="Helical" evidence="7">
    <location>
        <begin position="155"/>
        <end position="173"/>
    </location>
</feature>
<feature type="transmembrane region" description="Helical" evidence="7">
    <location>
        <begin position="115"/>
        <end position="135"/>
    </location>
</feature>
<dbReference type="Proteomes" id="UP000320857">
    <property type="component" value="Unassembled WGS sequence"/>
</dbReference>
<gene>
    <name evidence="10" type="ORF">FNX44_001220</name>
    <name evidence="9" type="ORF">H3147_15505</name>
</gene>
<dbReference type="EMBL" id="JABJXA010000086">
    <property type="protein sequence ID" value="MBB1260228.1"/>
    <property type="molecule type" value="Genomic_DNA"/>
</dbReference>
<evidence type="ECO:0000256" key="5">
    <source>
        <dbReference type="ARBA" id="ARBA00023136"/>
    </source>
</evidence>
<dbReference type="GO" id="GO:0006825">
    <property type="term" value="P:copper ion transport"/>
    <property type="evidence" value="ECO:0007669"/>
    <property type="project" value="InterPro"/>
</dbReference>
<evidence type="ECO:0000256" key="4">
    <source>
        <dbReference type="ARBA" id="ARBA00022989"/>
    </source>
</evidence>